<comment type="catalytic activity">
    <reaction evidence="17">
        <text>a 1,2-diacyl-sn-glycero-3-phosphoethanolamine(in) = a 1,2-diacyl-sn-glycero-3-phosphoethanolamine(out)</text>
        <dbReference type="Rhea" id="RHEA:38895"/>
        <dbReference type="ChEBI" id="CHEBI:64612"/>
    </reaction>
</comment>
<evidence type="ECO:0000256" key="11">
    <source>
        <dbReference type="ARBA" id="ARBA00023006"/>
    </source>
</evidence>
<comment type="catalytic activity">
    <reaction evidence="16">
        <text>a 1,2-diacyl-sn-glycero-3-phospho-L-serine(in) = a 1,2-diacyl-sn-glycero-3-phospho-L-serine(out)</text>
        <dbReference type="Rhea" id="RHEA:38663"/>
        <dbReference type="ChEBI" id="CHEBI:57262"/>
    </reaction>
</comment>
<dbReference type="AlphaFoldDB" id="A0AAV5QXY9"/>
<evidence type="ECO:0000256" key="4">
    <source>
        <dbReference type="ARBA" id="ARBA00004653"/>
    </source>
</evidence>
<feature type="transmembrane region" description="Helical" evidence="20">
    <location>
        <begin position="241"/>
        <end position="263"/>
    </location>
</feature>
<dbReference type="Proteomes" id="UP001378960">
    <property type="component" value="Unassembled WGS sequence"/>
</dbReference>
<comment type="function">
    <text evidence="20">Phospholipid scramblase involved in autophagy. Cycles between the preautophagosomal structure/phagophore assembly site (PAS) and the cytoplasmic vesicle pool and supplies membrane for the growing autophagosome. Lipid scramblase activity plays a key role in preautophagosomal structure/phagophore assembly by distributing the phospholipids that arrive through ATG2 from the cytoplasmic to the luminal leaflet of the bilayer, thereby driving autophagosomal membrane expansion.</text>
</comment>
<evidence type="ECO:0000256" key="20">
    <source>
        <dbReference type="RuleBase" id="RU364027"/>
    </source>
</evidence>
<evidence type="ECO:0000256" key="9">
    <source>
        <dbReference type="ARBA" id="ARBA00022692"/>
    </source>
</evidence>
<accession>A0AAV5QXY9</accession>
<comment type="subcellular location">
    <subcellularLocation>
        <location evidence="1">Cytoplasmic vesicle membrane</location>
        <topology evidence="1">Multi-pass membrane protein</topology>
    </subcellularLocation>
    <subcellularLocation>
        <location evidence="2">Endoplasmic reticulum membrane</location>
        <topology evidence="2">Multi-pass membrane protein</topology>
    </subcellularLocation>
    <subcellularLocation>
        <location evidence="4">Golgi apparatus membrane</location>
        <topology evidence="4">Multi-pass membrane protein</topology>
    </subcellularLocation>
    <subcellularLocation>
        <location evidence="3 20">Preautophagosomal structure membrane</location>
        <topology evidence="3 20">Multi-pass membrane protein</topology>
    </subcellularLocation>
</comment>
<evidence type="ECO:0000256" key="10">
    <source>
        <dbReference type="ARBA" id="ARBA00022989"/>
    </source>
</evidence>
<dbReference type="GO" id="GO:0005776">
    <property type="term" value="C:autophagosome"/>
    <property type="evidence" value="ECO:0007669"/>
    <property type="project" value="TreeGrafter"/>
</dbReference>
<evidence type="ECO:0000256" key="12">
    <source>
        <dbReference type="ARBA" id="ARBA00023034"/>
    </source>
</evidence>
<dbReference type="GO" id="GO:0034497">
    <property type="term" value="P:protein localization to phagophore assembly site"/>
    <property type="evidence" value="ECO:0007669"/>
    <property type="project" value="TreeGrafter"/>
</dbReference>
<evidence type="ECO:0000256" key="8">
    <source>
        <dbReference type="ARBA" id="ARBA00022553"/>
    </source>
</evidence>
<feature type="compositionally biased region" description="Acidic residues" evidence="21">
    <location>
        <begin position="83"/>
        <end position="97"/>
    </location>
</feature>
<feature type="transmembrane region" description="Helical" evidence="20">
    <location>
        <begin position="586"/>
        <end position="604"/>
    </location>
</feature>
<evidence type="ECO:0000256" key="17">
    <source>
        <dbReference type="ARBA" id="ARBA00024615"/>
    </source>
</evidence>
<dbReference type="GO" id="GO:0006869">
    <property type="term" value="P:lipid transport"/>
    <property type="evidence" value="ECO:0007669"/>
    <property type="project" value="UniProtKB-KW"/>
</dbReference>
<proteinExistence type="inferred from homology"/>
<comment type="caution">
    <text evidence="22">The sequence shown here is derived from an EMBL/GenBank/DDBJ whole genome shotgun (WGS) entry which is preliminary data.</text>
</comment>
<evidence type="ECO:0000256" key="19">
    <source>
        <dbReference type="ARBA" id="ARBA00024631"/>
    </source>
</evidence>
<evidence type="ECO:0000256" key="5">
    <source>
        <dbReference type="ARBA" id="ARBA00006185"/>
    </source>
</evidence>
<feature type="region of interest" description="Disordered" evidence="21">
    <location>
        <begin position="792"/>
        <end position="813"/>
    </location>
</feature>
<dbReference type="Pfam" id="PF04109">
    <property type="entry name" value="ATG9"/>
    <property type="match status" value="1"/>
</dbReference>
<dbReference type="GO" id="GO:0000139">
    <property type="term" value="C:Golgi membrane"/>
    <property type="evidence" value="ECO:0007669"/>
    <property type="project" value="UniProtKB-SubCell"/>
</dbReference>
<feature type="transmembrane region" description="Helical" evidence="20">
    <location>
        <begin position="465"/>
        <end position="487"/>
    </location>
</feature>
<keyword evidence="10 20" id="KW-1133">Transmembrane helix</keyword>
<gene>
    <name evidence="22" type="ORF">DAPK24_006140</name>
</gene>
<dbReference type="PANTHER" id="PTHR13038:SF10">
    <property type="entry name" value="AUTOPHAGY-RELATED PROTEIN 9"/>
    <property type="match status" value="1"/>
</dbReference>
<dbReference type="InterPro" id="IPR007241">
    <property type="entry name" value="Autophagy-rel_prot_9"/>
</dbReference>
<comment type="similarity">
    <text evidence="5 20">Belongs to the ATG9 family.</text>
</comment>
<dbReference type="EMBL" id="BTGB01000001">
    <property type="protein sequence ID" value="GMM44039.1"/>
    <property type="molecule type" value="Genomic_DNA"/>
</dbReference>
<dbReference type="GO" id="GO:0061709">
    <property type="term" value="P:reticulophagy"/>
    <property type="evidence" value="ECO:0007669"/>
    <property type="project" value="TreeGrafter"/>
</dbReference>
<organism evidence="22 23">
    <name type="scientific">Pichia kluyveri</name>
    <name type="common">Yeast</name>
    <dbReference type="NCBI Taxonomy" id="36015"/>
    <lineage>
        <taxon>Eukaryota</taxon>
        <taxon>Fungi</taxon>
        <taxon>Dikarya</taxon>
        <taxon>Ascomycota</taxon>
        <taxon>Saccharomycotina</taxon>
        <taxon>Pichiomycetes</taxon>
        <taxon>Pichiales</taxon>
        <taxon>Pichiaceae</taxon>
        <taxon>Pichia</taxon>
    </lineage>
</organism>
<evidence type="ECO:0000256" key="16">
    <source>
        <dbReference type="ARBA" id="ARBA00024479"/>
    </source>
</evidence>
<dbReference type="GO" id="GO:0034727">
    <property type="term" value="P:piecemeal microautophagy of the nucleus"/>
    <property type="evidence" value="ECO:0007669"/>
    <property type="project" value="TreeGrafter"/>
</dbReference>
<dbReference type="GO" id="GO:0034045">
    <property type="term" value="C:phagophore assembly site membrane"/>
    <property type="evidence" value="ECO:0007669"/>
    <property type="project" value="UniProtKB-SubCell"/>
</dbReference>
<dbReference type="GO" id="GO:0030659">
    <property type="term" value="C:cytoplasmic vesicle membrane"/>
    <property type="evidence" value="ECO:0007669"/>
    <property type="project" value="UniProtKB-SubCell"/>
</dbReference>
<evidence type="ECO:0000256" key="7">
    <source>
        <dbReference type="ARBA" id="ARBA00022448"/>
    </source>
</evidence>
<keyword evidence="11 20" id="KW-0072">Autophagy</keyword>
<comment type="catalytic activity">
    <reaction evidence="18">
        <text>a 1,2-diacyl-sn-glycero-3-phospho-(1D-myo-inositol-3-phosphate)(in) = a 1,2-diacyl-sn-glycero-3-phospho-(1D-myo-inositol-3-phosphate)(out)</text>
        <dbReference type="Rhea" id="RHEA:67920"/>
        <dbReference type="ChEBI" id="CHEBI:58088"/>
    </reaction>
</comment>
<comment type="catalytic activity">
    <reaction evidence="19">
        <text>a 1,2-diacyl-sn-glycero-3-phosphocholine(in) = a 1,2-diacyl-sn-glycero-3-phosphocholine(out)</text>
        <dbReference type="Rhea" id="RHEA:38571"/>
        <dbReference type="ChEBI" id="CHEBI:57643"/>
    </reaction>
</comment>
<keyword evidence="12" id="KW-0333">Golgi apparatus</keyword>
<evidence type="ECO:0000313" key="22">
    <source>
        <dbReference type="EMBL" id="GMM44039.1"/>
    </source>
</evidence>
<feature type="region of interest" description="Disordered" evidence="21">
    <location>
        <begin position="857"/>
        <end position="889"/>
    </location>
</feature>
<keyword evidence="15" id="KW-0968">Cytoplasmic vesicle</keyword>
<evidence type="ECO:0000256" key="2">
    <source>
        <dbReference type="ARBA" id="ARBA00004477"/>
    </source>
</evidence>
<evidence type="ECO:0000256" key="21">
    <source>
        <dbReference type="SAM" id="MobiDB-lite"/>
    </source>
</evidence>
<evidence type="ECO:0000256" key="1">
    <source>
        <dbReference type="ARBA" id="ARBA00004439"/>
    </source>
</evidence>
<feature type="compositionally biased region" description="Low complexity" evidence="21">
    <location>
        <begin position="98"/>
        <end position="107"/>
    </location>
</feature>
<reference evidence="22 23" key="1">
    <citation type="journal article" date="2023" name="Elife">
        <title>Identification of key yeast species and microbe-microbe interactions impacting larval growth of Drosophila in the wild.</title>
        <authorList>
            <person name="Mure A."/>
            <person name="Sugiura Y."/>
            <person name="Maeda R."/>
            <person name="Honda K."/>
            <person name="Sakurai N."/>
            <person name="Takahashi Y."/>
            <person name="Watada M."/>
            <person name="Katoh T."/>
            <person name="Gotoh A."/>
            <person name="Gotoh Y."/>
            <person name="Taniguchi I."/>
            <person name="Nakamura K."/>
            <person name="Hayashi T."/>
            <person name="Katayama T."/>
            <person name="Uemura T."/>
            <person name="Hattori Y."/>
        </authorList>
    </citation>
    <scope>NUCLEOTIDE SEQUENCE [LARGE SCALE GENOMIC DNA]</scope>
    <source>
        <strain evidence="22 23">PK-24</strain>
    </source>
</reference>
<keyword evidence="23" id="KW-1185">Reference proteome</keyword>
<evidence type="ECO:0000256" key="14">
    <source>
        <dbReference type="ARBA" id="ARBA00023136"/>
    </source>
</evidence>
<feature type="transmembrane region" description="Helical" evidence="20">
    <location>
        <begin position="548"/>
        <end position="570"/>
    </location>
</feature>
<protein>
    <recommendedName>
        <fullName evidence="6 20">Autophagy-related protein 9</fullName>
    </recommendedName>
</protein>
<keyword evidence="7 20" id="KW-0813">Transport</keyword>
<dbReference type="GO" id="GO:0005789">
    <property type="term" value="C:endoplasmic reticulum membrane"/>
    <property type="evidence" value="ECO:0007669"/>
    <property type="project" value="UniProtKB-SubCell"/>
</dbReference>
<feature type="compositionally biased region" description="Low complexity" evidence="21">
    <location>
        <begin position="26"/>
        <end position="37"/>
    </location>
</feature>
<keyword evidence="8" id="KW-0597">Phosphoprotein</keyword>
<evidence type="ECO:0000256" key="15">
    <source>
        <dbReference type="ARBA" id="ARBA00023329"/>
    </source>
</evidence>
<sequence length="889" mass="102856">MSGTRHSFFSRVLGGDSKKENNGPFNNTSNNEETTYSNTYSYMNDNIMKEMLLSEISLNNNQFEPQVIVEEESVGNINFNSEHEDEDTDESDDDSGDGESSNNSNDGVLDLEANRLSKTDKNRIRKQLEEELELGNEYDDQYGYESDVEIGMLQSVYQQVEKVKQNIGPMTQKVQETVNNSILQPHVPTFISNKKQTIEENRRQFMNTKKLPAKERALWMWANIVNLDIFLNDVYDYYINNGWNCIVLSMICDLLIVIFVIFLTSFMGNCIDYNTLFNDNVNKLSQVYDGQCYAKISSLQKTFYVLLGALLLLKIKNSINNLRDLNEIKSFYNYLLNIDDSELQTISWPSIVKKIMILKNQNTNAFINDNDNDLKSKEKLNAHDIANRLMRKDNYMIAMFNKNILNKSLTIPFLSSHFLTKTLEWNLKFCIFDHLFNDQGQIKAKVLSQHQRLTLIIELRKRFRIAGLLSLIVTPFLVIYFILYYFLKLFYDFKTNPGLLNARSYSPLARWKMREYNELPHLFEERLNLSIEYADDYLNQFPKELPNILLKFVSFITGSIVTILVILTIIDSENFLNFELTEGRTVLFYISTLGAVFTICKNSISNNNNEYLFNPETSLKNVSNYTHYLPNSWENRYHTVEVKNQFCDLYNLKLTLIFKELLSLILLPYVLYISLPNSSDKIIDFFRDYTIHVDGIGYVCTFAMFNMEKNKDHVVPNNLNNTNDKMVQSYMHFVKSYGTTGVNGTNTTNGALHSDSHKRNNKFRNPTQNIIQRNIPNNKSNSLLKSTLLNNRKRNINGNGGISKMNNSDDNEEVDDNEIHEQMEETNAGLSHAMNYIDDLSNSMMLGESYQMGYMKPTDNPTTNDIEDETNKKSSGGVLGLLNQVYKHK</sequence>
<evidence type="ECO:0000256" key="13">
    <source>
        <dbReference type="ARBA" id="ARBA00023055"/>
    </source>
</evidence>
<evidence type="ECO:0000256" key="6">
    <source>
        <dbReference type="ARBA" id="ARBA00018074"/>
    </source>
</evidence>
<feature type="region of interest" description="Disordered" evidence="21">
    <location>
        <begin position="1"/>
        <end position="37"/>
    </location>
</feature>
<evidence type="ECO:0000256" key="3">
    <source>
        <dbReference type="ARBA" id="ARBA00004511"/>
    </source>
</evidence>
<keyword evidence="13 20" id="KW-0445">Lipid transport</keyword>
<feature type="region of interest" description="Disordered" evidence="21">
    <location>
        <begin position="79"/>
        <end position="115"/>
    </location>
</feature>
<feature type="transmembrane region" description="Helical" evidence="20">
    <location>
        <begin position="656"/>
        <end position="675"/>
    </location>
</feature>
<name>A0AAV5QXY9_PICKL</name>
<dbReference type="PANTHER" id="PTHR13038">
    <property type="entry name" value="APG9 AUTOPHAGY 9"/>
    <property type="match status" value="1"/>
</dbReference>
<keyword evidence="9 20" id="KW-0812">Transmembrane</keyword>
<evidence type="ECO:0000256" key="18">
    <source>
        <dbReference type="ARBA" id="ARBA00024621"/>
    </source>
</evidence>
<dbReference type="GO" id="GO:0000422">
    <property type="term" value="P:autophagy of mitochondrion"/>
    <property type="evidence" value="ECO:0007669"/>
    <property type="project" value="TreeGrafter"/>
</dbReference>
<evidence type="ECO:0000313" key="23">
    <source>
        <dbReference type="Proteomes" id="UP001378960"/>
    </source>
</evidence>
<keyword evidence="14 20" id="KW-0472">Membrane</keyword>